<evidence type="ECO:0000256" key="1">
    <source>
        <dbReference type="SAM" id="MobiDB-lite"/>
    </source>
</evidence>
<proteinExistence type="predicted"/>
<gene>
    <name evidence="3" type="ORF">EJ04DRAFT_354324</name>
</gene>
<reference evidence="3" key="1">
    <citation type="journal article" date="2020" name="Stud. Mycol.">
        <title>101 Dothideomycetes genomes: a test case for predicting lifestyles and emergence of pathogens.</title>
        <authorList>
            <person name="Haridas S."/>
            <person name="Albert R."/>
            <person name="Binder M."/>
            <person name="Bloem J."/>
            <person name="Labutti K."/>
            <person name="Salamov A."/>
            <person name="Andreopoulos B."/>
            <person name="Baker S."/>
            <person name="Barry K."/>
            <person name="Bills G."/>
            <person name="Bluhm B."/>
            <person name="Cannon C."/>
            <person name="Castanera R."/>
            <person name="Culley D."/>
            <person name="Daum C."/>
            <person name="Ezra D."/>
            <person name="Gonzalez J."/>
            <person name="Henrissat B."/>
            <person name="Kuo A."/>
            <person name="Liang C."/>
            <person name="Lipzen A."/>
            <person name="Lutzoni F."/>
            <person name="Magnuson J."/>
            <person name="Mondo S."/>
            <person name="Nolan M."/>
            <person name="Ohm R."/>
            <person name="Pangilinan J."/>
            <person name="Park H.-J."/>
            <person name="Ramirez L."/>
            <person name="Alfaro M."/>
            <person name="Sun H."/>
            <person name="Tritt A."/>
            <person name="Yoshinaga Y."/>
            <person name="Zwiers L.-H."/>
            <person name="Turgeon B."/>
            <person name="Goodwin S."/>
            <person name="Spatafora J."/>
            <person name="Crous P."/>
            <person name="Grigoriev I."/>
        </authorList>
    </citation>
    <scope>NUCLEOTIDE SEQUENCE</scope>
    <source>
        <strain evidence="3">CBS 125425</strain>
    </source>
</reference>
<sequence>MDDRSRIRAWYSQTSYKHADDVLKEAYEKAKVSLSETFSTDEIASFGIGQDISLDDVKKTLEESKRKYESKKTSKVHKWLCVLSNKIMYYAPVVDVFAQVQPEYSSVIWGTMKFLMMSVMNHDEMTRRLSKAFASIADLLPKTELSLLLYPTERMVEAIAQLYSSMMAFMMHAVKWYKQGRIAHTWSSIAKPWALEFKDHADAIGDNARRVDELTSAAVKAEMRETRMQILETREQLTASQQQIQQVSDFIKTEFKQLLELALANQSVQNQLRIDVSSSAQMISNVQLGQILTLPFLTALPAPGESLSHCQSLRVHASKGRPVMREQGKLQHWAAMPGSSFLFPRCEYRQGSRDVLLELIEVFKNENSACALLWALRFPGCWDKTVTPTDILRMLVLQALQINPDSLQKGVNPITIPHLRDAASEQDWLALLDRALVGVRRVYLVLDPDLLNHATSQNRYQATKLVELMSRSIRTEVRIIVPSAGIDLEYVRTNWNGDDWMQVRVEDSAQRERALRSTRRARQSRQNQRRGRR</sequence>
<feature type="region of interest" description="Disordered" evidence="1">
    <location>
        <begin position="511"/>
        <end position="533"/>
    </location>
</feature>
<evidence type="ECO:0000313" key="4">
    <source>
        <dbReference type="Proteomes" id="UP000799444"/>
    </source>
</evidence>
<comment type="caution">
    <text evidence="3">The sequence shown here is derived from an EMBL/GenBank/DDBJ whole genome shotgun (WGS) entry which is preliminary data.</text>
</comment>
<dbReference type="EMBL" id="ML996105">
    <property type="protein sequence ID" value="KAF2739170.1"/>
    <property type="molecule type" value="Genomic_DNA"/>
</dbReference>
<dbReference type="Pfam" id="PF24809">
    <property type="entry name" value="DUF7708"/>
    <property type="match status" value="1"/>
</dbReference>
<evidence type="ECO:0000313" key="3">
    <source>
        <dbReference type="EMBL" id="KAF2739170.1"/>
    </source>
</evidence>
<dbReference type="InterPro" id="IPR056125">
    <property type="entry name" value="DUF7708"/>
</dbReference>
<dbReference type="AlphaFoldDB" id="A0A9P4V868"/>
<keyword evidence="4" id="KW-1185">Reference proteome</keyword>
<dbReference type="OrthoDB" id="61900at2759"/>
<evidence type="ECO:0000259" key="2">
    <source>
        <dbReference type="Pfam" id="PF24809"/>
    </source>
</evidence>
<dbReference type="Proteomes" id="UP000799444">
    <property type="component" value="Unassembled WGS sequence"/>
</dbReference>
<organism evidence="3 4">
    <name type="scientific">Polyplosphaeria fusca</name>
    <dbReference type="NCBI Taxonomy" id="682080"/>
    <lineage>
        <taxon>Eukaryota</taxon>
        <taxon>Fungi</taxon>
        <taxon>Dikarya</taxon>
        <taxon>Ascomycota</taxon>
        <taxon>Pezizomycotina</taxon>
        <taxon>Dothideomycetes</taxon>
        <taxon>Pleosporomycetidae</taxon>
        <taxon>Pleosporales</taxon>
        <taxon>Tetraplosphaeriaceae</taxon>
        <taxon>Polyplosphaeria</taxon>
    </lineage>
</organism>
<name>A0A9P4V868_9PLEO</name>
<feature type="domain" description="DUF7708" evidence="2">
    <location>
        <begin position="78"/>
        <end position="223"/>
    </location>
</feature>
<protein>
    <recommendedName>
        <fullName evidence="2">DUF7708 domain-containing protein</fullName>
    </recommendedName>
</protein>
<feature type="compositionally biased region" description="Basic residues" evidence="1">
    <location>
        <begin position="516"/>
        <end position="533"/>
    </location>
</feature>
<accession>A0A9P4V868</accession>